<evidence type="ECO:0000256" key="1">
    <source>
        <dbReference type="SAM" id="Phobius"/>
    </source>
</evidence>
<name>A0A1Y1VA62_9FUNG</name>
<dbReference type="Proteomes" id="UP000193719">
    <property type="component" value="Unassembled WGS sequence"/>
</dbReference>
<keyword evidence="1" id="KW-1133">Transmembrane helix</keyword>
<dbReference type="AlphaFoldDB" id="A0A1Y1VA62"/>
<dbReference type="Pfam" id="PF13189">
    <property type="entry name" value="Cytidylate_kin2"/>
    <property type="match status" value="1"/>
</dbReference>
<comment type="caution">
    <text evidence="2">The sequence shown here is derived from an EMBL/GenBank/DDBJ whole genome shotgun (WGS) entry which is preliminary data.</text>
</comment>
<sequence>MPANIMPLAVEGTMQAVSYVTHIDFAKVKIGFDVTMVIISLISCLIFIRNLGSVGAGTIVSAVLVGMILGVITKWFGARRDKFLDKNVDPMKDKEKKERSLEEGKLDNNFVITISREYGSGGREIGKEIAKQLGIDYYDLDVIRKVAQEMDITETTVLENDQSIKNVADSYILNWCAQTTTEEQLPIVERIYYSQTRIIKDIASKKSCVIIGRLANHILKDTCKCFNVFIGAEMDSKIKQIVKREGLSEKEARLKIERVETERENHCKYFTHTEWRNLTNYDMYIKSDISGIEGTAKIIVKTAKKKLNFHKH</sequence>
<feature type="transmembrane region" description="Helical" evidence="1">
    <location>
        <begin position="30"/>
        <end position="48"/>
    </location>
</feature>
<feature type="transmembrane region" description="Helical" evidence="1">
    <location>
        <begin position="54"/>
        <end position="76"/>
    </location>
</feature>
<accession>A0A1Y1VA62</accession>
<keyword evidence="1" id="KW-0812">Transmembrane</keyword>
<reference evidence="2 3" key="1">
    <citation type="submission" date="2016-08" db="EMBL/GenBank/DDBJ databases">
        <title>Genomes of anaerobic fungi encode conserved fungal cellulosomes for biomass hydrolysis.</title>
        <authorList>
            <consortium name="DOE Joint Genome Institute"/>
            <person name="Haitjema C.H."/>
            <person name="Gilmore S.P."/>
            <person name="Henske J.K."/>
            <person name="Solomon K.V."/>
            <person name="De Groot R."/>
            <person name="Kuo A."/>
            <person name="Mondo S.J."/>
            <person name="Salamov A.A."/>
            <person name="Labutti K."/>
            <person name="Zhao Z."/>
            <person name="Chiniquy J."/>
            <person name="Barry K."/>
            <person name="Brewer H.M."/>
            <person name="Purvine S.O."/>
            <person name="Wright A.T."/>
            <person name="Boxma B."/>
            <person name="Van Alen T."/>
            <person name="Hackstein J.H."/>
            <person name="Baker S.E."/>
            <person name="Grigoriev I.V."/>
            <person name="O'Malley M.A."/>
        </authorList>
    </citation>
    <scope>NUCLEOTIDE SEQUENCE [LARGE SCALE GENOMIC DNA]</scope>
    <source>
        <strain evidence="3">finn</strain>
    </source>
</reference>
<dbReference type="Pfam" id="PF19700">
    <property type="entry name" value="DUF6198"/>
    <property type="match status" value="1"/>
</dbReference>
<evidence type="ECO:0000313" key="3">
    <source>
        <dbReference type="Proteomes" id="UP000193719"/>
    </source>
</evidence>
<dbReference type="EMBL" id="MCFH01000023">
    <property type="protein sequence ID" value="ORX49644.1"/>
    <property type="molecule type" value="Genomic_DNA"/>
</dbReference>
<organism evidence="2 3">
    <name type="scientific">Piromyces finnis</name>
    <dbReference type="NCBI Taxonomy" id="1754191"/>
    <lineage>
        <taxon>Eukaryota</taxon>
        <taxon>Fungi</taxon>
        <taxon>Fungi incertae sedis</taxon>
        <taxon>Chytridiomycota</taxon>
        <taxon>Chytridiomycota incertae sedis</taxon>
        <taxon>Neocallimastigomycetes</taxon>
        <taxon>Neocallimastigales</taxon>
        <taxon>Neocallimastigaceae</taxon>
        <taxon>Piromyces</taxon>
    </lineage>
</organism>
<dbReference type="Gene3D" id="3.40.50.300">
    <property type="entry name" value="P-loop containing nucleotide triphosphate hydrolases"/>
    <property type="match status" value="1"/>
</dbReference>
<keyword evidence="1" id="KW-0472">Membrane</keyword>
<dbReference type="OrthoDB" id="10381283at2759"/>
<evidence type="ECO:0008006" key="4">
    <source>
        <dbReference type="Google" id="ProtNLM"/>
    </source>
</evidence>
<evidence type="ECO:0000313" key="2">
    <source>
        <dbReference type="EMBL" id="ORX49644.1"/>
    </source>
</evidence>
<dbReference type="InterPro" id="IPR038750">
    <property type="entry name" value="YczE/YyaS-like"/>
</dbReference>
<protein>
    <recommendedName>
        <fullName evidence="4">Cytidylate kinase</fullName>
    </recommendedName>
</protein>
<gene>
    <name evidence="2" type="ORF">BCR36DRAFT_583714</name>
</gene>
<dbReference type="SUPFAM" id="SSF52540">
    <property type="entry name" value="P-loop containing nucleoside triphosphate hydrolases"/>
    <property type="match status" value="1"/>
</dbReference>
<dbReference type="InterPro" id="IPR027417">
    <property type="entry name" value="P-loop_NTPase"/>
</dbReference>
<reference evidence="2 3" key="2">
    <citation type="submission" date="2016-08" db="EMBL/GenBank/DDBJ databases">
        <title>Pervasive Adenine N6-methylation of Active Genes in Fungi.</title>
        <authorList>
            <consortium name="DOE Joint Genome Institute"/>
            <person name="Mondo S.J."/>
            <person name="Dannebaum R.O."/>
            <person name="Kuo R.C."/>
            <person name="Labutti K."/>
            <person name="Haridas S."/>
            <person name="Kuo A."/>
            <person name="Salamov A."/>
            <person name="Ahrendt S.R."/>
            <person name="Lipzen A."/>
            <person name="Sullivan W."/>
            <person name="Andreopoulos W.B."/>
            <person name="Clum A."/>
            <person name="Lindquist E."/>
            <person name="Daum C."/>
            <person name="Ramamoorthy G.K."/>
            <person name="Gryganskyi A."/>
            <person name="Culley D."/>
            <person name="Magnuson J.K."/>
            <person name="James T.Y."/>
            <person name="O'Malley M.A."/>
            <person name="Stajich J.E."/>
            <person name="Spatafora J.W."/>
            <person name="Visel A."/>
            <person name="Grigoriev I.V."/>
        </authorList>
    </citation>
    <scope>NUCLEOTIDE SEQUENCE [LARGE SCALE GENOMIC DNA]</scope>
    <source>
        <strain evidence="3">finn</strain>
    </source>
</reference>
<proteinExistence type="predicted"/>
<keyword evidence="3" id="KW-1185">Reference proteome</keyword>